<dbReference type="AlphaFoldDB" id="A0A381V3L8"/>
<dbReference type="Gene3D" id="3.10.450.50">
    <property type="match status" value="2"/>
</dbReference>
<proteinExistence type="predicted"/>
<dbReference type="InterPro" id="IPR032710">
    <property type="entry name" value="NTF2-like_dom_sf"/>
</dbReference>
<reference evidence="1" key="1">
    <citation type="submission" date="2018-05" db="EMBL/GenBank/DDBJ databases">
        <authorList>
            <person name="Lanie J.A."/>
            <person name="Ng W.-L."/>
            <person name="Kazmierczak K.M."/>
            <person name="Andrzejewski T.M."/>
            <person name="Davidsen T.M."/>
            <person name="Wayne K.J."/>
            <person name="Tettelin H."/>
            <person name="Glass J.I."/>
            <person name="Rusch D."/>
            <person name="Podicherti R."/>
            <person name="Tsui H.-C.T."/>
            <person name="Winkler M.E."/>
        </authorList>
    </citation>
    <scope>NUCLEOTIDE SEQUENCE</scope>
</reference>
<accession>A0A381V3L8</accession>
<organism evidence="1">
    <name type="scientific">marine metagenome</name>
    <dbReference type="NCBI Taxonomy" id="408172"/>
    <lineage>
        <taxon>unclassified sequences</taxon>
        <taxon>metagenomes</taxon>
        <taxon>ecological metagenomes</taxon>
    </lineage>
</organism>
<evidence type="ECO:0008006" key="2">
    <source>
        <dbReference type="Google" id="ProtNLM"/>
    </source>
</evidence>
<evidence type="ECO:0000313" key="1">
    <source>
        <dbReference type="EMBL" id="SVA34990.1"/>
    </source>
</evidence>
<dbReference type="EMBL" id="UINC01007767">
    <property type="protein sequence ID" value="SVA34990.1"/>
    <property type="molecule type" value="Genomic_DNA"/>
</dbReference>
<sequence>MKGFNKAFKDLPDYIIKITYQIWEDKDVESIMNYYSKNIPVRSPQGVIFGPKPVVKATYATLDEFPDRQLLGEDVIWIGNDNEGYFSSHRILTRATHLNDGVYGKATNKKLVYRVIADCACRDNQIYDEWLVRDQGAIVRQLGIEPKRYAANLIENEGGVERCSVPFSNSSPVNGEYIPPKILDNNFGKYYAEILKGIMNSEKDVVDKNYDRAVKQDQPGGITVQGNKEVNNFWLKLRSSFPDAEYKVEHISFTEENYQPKKAAVRWSLNGKHSGKGYFGEPSNAEVYVMGICHAESGPRGIRHEFVLFDETMIWKQILIQAG</sequence>
<dbReference type="SUPFAM" id="SSF54427">
    <property type="entry name" value="NTF2-like"/>
    <property type="match status" value="2"/>
</dbReference>
<name>A0A381V3L8_9ZZZZ</name>
<protein>
    <recommendedName>
        <fullName evidence="2">SnoaL-like domain-containing protein</fullName>
    </recommendedName>
</protein>
<gene>
    <name evidence="1" type="ORF">METZ01_LOCUS87844</name>
</gene>